<dbReference type="SUPFAM" id="SSF47203">
    <property type="entry name" value="Acyl-CoA dehydrogenase C-terminal domain-like"/>
    <property type="match status" value="1"/>
</dbReference>
<dbReference type="InterPro" id="IPR037069">
    <property type="entry name" value="AcylCoA_DH/ox_N_sf"/>
</dbReference>
<dbReference type="Pfam" id="PF02771">
    <property type="entry name" value="Acyl-CoA_dh_N"/>
    <property type="match status" value="1"/>
</dbReference>
<dbReference type="SUPFAM" id="SSF56645">
    <property type="entry name" value="Acyl-CoA dehydrogenase NM domain-like"/>
    <property type="match status" value="1"/>
</dbReference>
<dbReference type="InterPro" id="IPR009075">
    <property type="entry name" value="AcylCo_DH/oxidase_C"/>
</dbReference>
<dbReference type="Gene3D" id="2.40.110.10">
    <property type="entry name" value="Butyryl-CoA Dehydrogenase, subunit A, domain 2"/>
    <property type="match status" value="1"/>
</dbReference>
<dbReference type="Gene3D" id="1.10.540.10">
    <property type="entry name" value="Acyl-CoA dehydrogenase/oxidase, N-terminal domain"/>
    <property type="match status" value="1"/>
</dbReference>
<evidence type="ECO:0000256" key="4">
    <source>
        <dbReference type="ARBA" id="ARBA00022827"/>
    </source>
</evidence>
<dbReference type="InterPro" id="IPR013786">
    <property type="entry name" value="AcylCoA_DH/ox_N"/>
</dbReference>
<protein>
    <recommendedName>
        <fullName evidence="8">Acyl-CoA dehydrogenase/oxidase C-terminal domain-containing protein</fullName>
    </recommendedName>
</protein>
<sequence>MSYFPLDKHQQDWQERARDIAARELAHRAAETDRLGRFPTESLEALKKEGLWGLRVDKKHGGLGEDMVTTCLIVEELSKKCPSTAMCYKMHLEGVEILSRIPTEYQVKQFIEPLAKGEVFSAAAGGESAGAGDDWTPVNTLAAVAKVPGGYQLNGIRKAYVTSAGHVSHIELRCRVGEDTPQGSATKLFVEEDKIDWEIIEPWDGLGMRGNSSSPVKYSGFVPDENLLGAEHTIFEDTDRFLRPMLGLTYAAAYLGIASGAFEIALEEMPRQYRSGHRRLDNVIYQRRMAEMSTQIEAARALMLATAFYFDQDRGTNDLPYLQAKVNCSEAAVRVTSDLMTCFTGTAFARRSPIERYFRDARAGLVMGMANDVAYQNMIPHLFPES</sequence>
<dbReference type="GO" id="GO:0003995">
    <property type="term" value="F:acyl-CoA dehydrogenase activity"/>
    <property type="evidence" value="ECO:0007669"/>
    <property type="project" value="TreeGrafter"/>
</dbReference>
<dbReference type="PIRSF" id="PIRSF016578">
    <property type="entry name" value="HsaA"/>
    <property type="match status" value="1"/>
</dbReference>
<keyword evidence="3" id="KW-0285">Flavoprotein</keyword>
<dbReference type="PANTHER" id="PTHR43884">
    <property type="entry name" value="ACYL-COA DEHYDROGENASE"/>
    <property type="match status" value="1"/>
</dbReference>
<organism evidence="7">
    <name type="scientific">marine metagenome</name>
    <dbReference type="NCBI Taxonomy" id="408172"/>
    <lineage>
        <taxon>unclassified sequences</taxon>
        <taxon>metagenomes</taxon>
        <taxon>ecological metagenomes</taxon>
    </lineage>
</organism>
<evidence type="ECO:0000259" key="5">
    <source>
        <dbReference type="Pfam" id="PF00441"/>
    </source>
</evidence>
<evidence type="ECO:0000256" key="1">
    <source>
        <dbReference type="ARBA" id="ARBA00001974"/>
    </source>
</evidence>
<dbReference type="EMBL" id="UINC01001420">
    <property type="protein sequence ID" value="SUZ80254.1"/>
    <property type="molecule type" value="Genomic_DNA"/>
</dbReference>
<feature type="domain" description="Acyl-CoA dehydrogenase/oxidase N-terminal" evidence="6">
    <location>
        <begin position="8"/>
        <end position="118"/>
    </location>
</feature>
<dbReference type="InterPro" id="IPR009100">
    <property type="entry name" value="AcylCoA_DH/oxidase_NM_dom_sf"/>
</dbReference>
<feature type="domain" description="Acyl-CoA dehydrogenase/oxidase C-terminal" evidence="5">
    <location>
        <begin position="249"/>
        <end position="367"/>
    </location>
</feature>
<dbReference type="PANTHER" id="PTHR43884:SF12">
    <property type="entry name" value="ISOVALERYL-COA DEHYDROGENASE, MITOCHONDRIAL-RELATED"/>
    <property type="match status" value="1"/>
</dbReference>
<evidence type="ECO:0000259" key="6">
    <source>
        <dbReference type="Pfam" id="PF02771"/>
    </source>
</evidence>
<keyword evidence="4" id="KW-0274">FAD</keyword>
<dbReference type="AlphaFoldDB" id="A0A381QMT9"/>
<reference evidence="7" key="1">
    <citation type="submission" date="2018-05" db="EMBL/GenBank/DDBJ databases">
        <authorList>
            <person name="Lanie J.A."/>
            <person name="Ng W.-L."/>
            <person name="Kazmierczak K.M."/>
            <person name="Andrzejewski T.M."/>
            <person name="Davidsen T.M."/>
            <person name="Wayne K.J."/>
            <person name="Tettelin H."/>
            <person name="Glass J.I."/>
            <person name="Rusch D."/>
            <person name="Podicherti R."/>
            <person name="Tsui H.-C.T."/>
            <person name="Winkler M.E."/>
        </authorList>
    </citation>
    <scope>NUCLEOTIDE SEQUENCE</scope>
</reference>
<accession>A0A381QMT9</accession>
<name>A0A381QMT9_9ZZZZ</name>
<dbReference type="GO" id="GO:0050660">
    <property type="term" value="F:flavin adenine dinucleotide binding"/>
    <property type="evidence" value="ECO:0007669"/>
    <property type="project" value="InterPro"/>
</dbReference>
<proteinExistence type="inferred from homology"/>
<evidence type="ECO:0000256" key="3">
    <source>
        <dbReference type="ARBA" id="ARBA00022630"/>
    </source>
</evidence>
<evidence type="ECO:0000313" key="7">
    <source>
        <dbReference type="EMBL" id="SUZ80254.1"/>
    </source>
</evidence>
<comment type="cofactor">
    <cofactor evidence="1">
        <name>FAD</name>
        <dbReference type="ChEBI" id="CHEBI:57692"/>
    </cofactor>
</comment>
<evidence type="ECO:0000256" key="2">
    <source>
        <dbReference type="ARBA" id="ARBA00009347"/>
    </source>
</evidence>
<evidence type="ECO:0008006" key="8">
    <source>
        <dbReference type="Google" id="ProtNLM"/>
    </source>
</evidence>
<comment type="similarity">
    <text evidence="2">Belongs to the acyl-CoA dehydrogenase family.</text>
</comment>
<dbReference type="InterPro" id="IPR036250">
    <property type="entry name" value="AcylCo_DH-like_C"/>
</dbReference>
<gene>
    <name evidence="7" type="ORF">METZ01_LOCUS33108</name>
</gene>
<dbReference type="Pfam" id="PF00441">
    <property type="entry name" value="Acyl-CoA_dh_1"/>
    <property type="match status" value="1"/>
</dbReference>
<dbReference type="Gene3D" id="1.20.140.10">
    <property type="entry name" value="Butyryl-CoA Dehydrogenase, subunit A, domain 3"/>
    <property type="match status" value="1"/>
</dbReference>
<dbReference type="InterPro" id="IPR046373">
    <property type="entry name" value="Acyl-CoA_Oxase/DH_mid-dom_sf"/>
</dbReference>